<keyword evidence="3" id="KW-1185">Reference proteome</keyword>
<dbReference type="EMBL" id="OW240919">
    <property type="protein sequence ID" value="CAH2312879.1"/>
    <property type="molecule type" value="Genomic_DNA"/>
</dbReference>
<protein>
    <submittedName>
        <fullName evidence="2">Uncharacterized protein</fullName>
    </submittedName>
</protein>
<evidence type="ECO:0000256" key="1">
    <source>
        <dbReference type="SAM" id="MobiDB-lite"/>
    </source>
</evidence>
<evidence type="ECO:0000313" key="2">
    <source>
        <dbReference type="EMBL" id="CAH2312879.1"/>
    </source>
</evidence>
<dbReference type="Proteomes" id="UP001295444">
    <property type="component" value="Chromosome 08"/>
</dbReference>
<organism evidence="2 3">
    <name type="scientific">Pelobates cultripes</name>
    <name type="common">Western spadefoot toad</name>
    <dbReference type="NCBI Taxonomy" id="61616"/>
    <lineage>
        <taxon>Eukaryota</taxon>
        <taxon>Metazoa</taxon>
        <taxon>Chordata</taxon>
        <taxon>Craniata</taxon>
        <taxon>Vertebrata</taxon>
        <taxon>Euteleostomi</taxon>
        <taxon>Amphibia</taxon>
        <taxon>Batrachia</taxon>
        <taxon>Anura</taxon>
        <taxon>Pelobatoidea</taxon>
        <taxon>Pelobatidae</taxon>
        <taxon>Pelobates</taxon>
    </lineage>
</organism>
<reference evidence="2" key="1">
    <citation type="submission" date="2022-03" db="EMBL/GenBank/DDBJ databases">
        <authorList>
            <person name="Alioto T."/>
            <person name="Alioto T."/>
            <person name="Gomez Garrido J."/>
        </authorList>
    </citation>
    <scope>NUCLEOTIDE SEQUENCE</scope>
</reference>
<name>A0AAD1WM32_PELCU</name>
<accession>A0AAD1WM32</accession>
<sequence>MAHTADTASHAQQYDPLHHRPERGHRPAPAAGPARGLSDPHHAAREQPTRAQMEPGNNQTVCSPRRETGVTCYHHHLNHRTFDPNVLPTNKSTPTHCSPQLPIYLQGYHSQLHSDYLTPGTTRGHTRPPTRDSQSIAAHTGLKAAKSWVLFTSKTGL</sequence>
<feature type="region of interest" description="Disordered" evidence="1">
    <location>
        <begin position="1"/>
        <end position="63"/>
    </location>
</feature>
<dbReference type="AlphaFoldDB" id="A0AAD1WM32"/>
<feature type="compositionally biased region" description="Polar residues" evidence="1">
    <location>
        <begin position="1"/>
        <end position="12"/>
    </location>
</feature>
<evidence type="ECO:0000313" key="3">
    <source>
        <dbReference type="Proteomes" id="UP001295444"/>
    </source>
</evidence>
<gene>
    <name evidence="2" type="ORF">PECUL_23A018254</name>
</gene>
<feature type="compositionally biased region" description="Basic and acidic residues" evidence="1">
    <location>
        <begin position="38"/>
        <end position="48"/>
    </location>
</feature>
<proteinExistence type="predicted"/>
<feature type="compositionally biased region" description="Low complexity" evidence="1">
    <location>
        <begin position="27"/>
        <end position="36"/>
    </location>
</feature>